<reference evidence="5" key="1">
    <citation type="submission" date="2015-05" db="EMBL/GenBank/DDBJ databases">
        <authorList>
            <person name="Wang D.B."/>
            <person name="Wang M."/>
        </authorList>
    </citation>
    <scope>NUCLEOTIDE SEQUENCE</scope>
    <source>
        <strain evidence="5">36-1</strain>
    </source>
</reference>
<keyword evidence="2" id="KW-0521">NADP</keyword>
<keyword evidence="7" id="KW-1185">Reference proteome</keyword>
<evidence type="ECO:0000313" key="6">
    <source>
        <dbReference type="Proteomes" id="UP000245956"/>
    </source>
</evidence>
<reference evidence="4 7" key="4">
    <citation type="journal article" date="2024" name="Microbiol. Resour. Announc.">
        <title>Genome annotations for the ascomycete fungi Trichoderma harzianum, Trichoderma aggressivum, and Purpureocillium lilacinum.</title>
        <authorList>
            <person name="Beijen E.P.W."/>
            <person name="Ohm R.A."/>
        </authorList>
    </citation>
    <scope>NUCLEOTIDE SEQUENCE [LARGE SCALE GENOMIC DNA]</scope>
    <source>
        <strain evidence="4 7">CBS 150709</strain>
    </source>
</reference>
<dbReference type="Gene3D" id="3.40.50.720">
    <property type="entry name" value="NAD(P)-binding Rossmann-like Domain"/>
    <property type="match status" value="1"/>
</dbReference>
<reference evidence="4" key="3">
    <citation type="submission" date="2023-11" db="EMBL/GenBank/DDBJ databases">
        <authorList>
            <person name="Beijen E."/>
            <person name="Ohm R.A."/>
        </authorList>
    </citation>
    <scope>NUCLEOTIDE SEQUENCE</scope>
    <source>
        <strain evidence="4">CBS 150709</strain>
    </source>
</reference>
<organism evidence="5 6">
    <name type="scientific">Purpureocillium lilacinum</name>
    <name type="common">Paecilomyces lilacinus</name>
    <dbReference type="NCBI Taxonomy" id="33203"/>
    <lineage>
        <taxon>Eukaryota</taxon>
        <taxon>Fungi</taxon>
        <taxon>Dikarya</taxon>
        <taxon>Ascomycota</taxon>
        <taxon>Pezizomycotina</taxon>
        <taxon>Sordariomycetes</taxon>
        <taxon>Hypocreomycetidae</taxon>
        <taxon>Hypocreales</taxon>
        <taxon>Ophiocordycipitaceae</taxon>
        <taxon>Purpureocillium</taxon>
    </lineage>
</organism>
<comment type="caution">
    <text evidence="5">The sequence shown here is derived from an EMBL/GenBank/DDBJ whole genome shotgun (WGS) entry which is preliminary data.</text>
</comment>
<evidence type="ECO:0000313" key="5">
    <source>
        <dbReference type="EMBL" id="PWI75520.1"/>
    </source>
</evidence>
<dbReference type="Pfam" id="PF00106">
    <property type="entry name" value="adh_short"/>
    <property type="match status" value="1"/>
</dbReference>
<accession>A0A2U3EM46</accession>
<dbReference type="GO" id="GO:0016491">
    <property type="term" value="F:oxidoreductase activity"/>
    <property type="evidence" value="ECO:0007669"/>
    <property type="project" value="UniProtKB-KW"/>
</dbReference>
<gene>
    <name evidence="5" type="ORF">PCL_06178</name>
    <name evidence="4" type="ORF">Purlil1_7413</name>
</gene>
<protein>
    <submittedName>
        <fullName evidence="5">Carbonyl reductase</fullName>
    </submittedName>
</protein>
<evidence type="ECO:0000313" key="7">
    <source>
        <dbReference type="Proteomes" id="UP001287286"/>
    </source>
</evidence>
<dbReference type="Proteomes" id="UP001287286">
    <property type="component" value="Unassembled WGS sequence"/>
</dbReference>
<dbReference type="EMBL" id="JAWRVI010000026">
    <property type="protein sequence ID" value="KAK4088220.1"/>
    <property type="molecule type" value="Genomic_DNA"/>
</dbReference>
<dbReference type="InterPro" id="IPR002347">
    <property type="entry name" value="SDR_fam"/>
</dbReference>
<dbReference type="EMBL" id="LCWV01000002">
    <property type="protein sequence ID" value="PWI75520.1"/>
    <property type="molecule type" value="Genomic_DNA"/>
</dbReference>
<keyword evidence="3" id="KW-0560">Oxidoreductase</keyword>
<dbReference type="Proteomes" id="UP000245956">
    <property type="component" value="Unassembled WGS sequence"/>
</dbReference>
<dbReference type="PANTHER" id="PTHR43963:SF6">
    <property type="entry name" value="CHAIN DEHYDROGENASE FAMILY PROTEIN, PUTATIVE (AFU_ORTHOLOGUE AFUA_3G15350)-RELATED"/>
    <property type="match status" value="1"/>
</dbReference>
<dbReference type="SUPFAM" id="SSF51735">
    <property type="entry name" value="NAD(P)-binding Rossmann-fold domains"/>
    <property type="match status" value="1"/>
</dbReference>
<dbReference type="InterPro" id="IPR036291">
    <property type="entry name" value="NAD(P)-bd_dom_sf"/>
</dbReference>
<proteinExistence type="inferred from homology"/>
<dbReference type="PRINTS" id="PR00081">
    <property type="entry name" value="GDHRDH"/>
</dbReference>
<evidence type="ECO:0000256" key="3">
    <source>
        <dbReference type="ARBA" id="ARBA00023002"/>
    </source>
</evidence>
<sequence length="270" mass="28659">MAVVLVTGANRGIGLAIAQSITARLPNDTVILGCRTLQSGQDAIERLQAGGIGLKLDVVEIDIESDSSIATAVAAIERKYGRLDVLVNNAIKLDVSTAEGDLPSARAVSNACFNNGITSNAIVTRAFTPLLRKSANPRVVMVSSTRGSMGRTASRQLPPVAVVDYCIVKAGLNMLTLHLQAAEDNDDDHDGETRITFWAVSPGHCKTGFNGFRGTKDPLDGAEVVLRLLESQAGEIPGGTFWEYEGGEFQDLSVDATPLRAASHACFNMY</sequence>
<reference evidence="5 6" key="2">
    <citation type="journal article" date="2016" name="Front. Microbiol.">
        <title>Genome and transcriptome sequences reveal the specific parasitism of the nematophagous Purpureocillium lilacinum 36-1.</title>
        <authorList>
            <person name="Xie J."/>
            <person name="Li S."/>
            <person name="Mo C."/>
            <person name="Xiao X."/>
            <person name="Peng D."/>
            <person name="Wang G."/>
            <person name="Xiao Y."/>
        </authorList>
    </citation>
    <scope>NUCLEOTIDE SEQUENCE [LARGE SCALE GENOMIC DNA]</scope>
    <source>
        <strain evidence="5 6">36-1</strain>
    </source>
</reference>
<evidence type="ECO:0000256" key="1">
    <source>
        <dbReference type="ARBA" id="ARBA00006484"/>
    </source>
</evidence>
<evidence type="ECO:0000313" key="4">
    <source>
        <dbReference type="EMBL" id="KAK4088220.1"/>
    </source>
</evidence>
<comment type="similarity">
    <text evidence="1">Belongs to the short-chain dehydrogenases/reductases (SDR) family.</text>
</comment>
<name>A0A2U3EM46_PURLI</name>
<dbReference type="PANTHER" id="PTHR43963">
    <property type="entry name" value="CARBONYL REDUCTASE 1-RELATED"/>
    <property type="match status" value="1"/>
</dbReference>
<evidence type="ECO:0000256" key="2">
    <source>
        <dbReference type="ARBA" id="ARBA00022857"/>
    </source>
</evidence>
<dbReference type="AlphaFoldDB" id="A0A2U3EM46"/>